<proteinExistence type="inferred from homology"/>
<dbReference type="AlphaFoldDB" id="A0A0D1ELC3"/>
<dbReference type="InterPro" id="IPR027417">
    <property type="entry name" value="P-loop_NTPase"/>
</dbReference>
<dbReference type="PANTHER" id="PTHR30121:SF12">
    <property type="entry name" value="TYPE IV SECRETION SYSTEM PROTEIN CAGE"/>
    <property type="match status" value="1"/>
</dbReference>
<gene>
    <name evidence="5" type="primary">virB4</name>
    <name evidence="5" type="ORF">jaqu_16700</name>
</gene>
<sequence>MALEVPAVAAKLVAQRGLLRQGLMHLPYVSLVNNHVVRLRDNSFMTCIRADGLNAATTPDRELDALKLAFAGILSQLDPTFTIYTHRVSRRVDLTTSLDPLKANDFPAAVDARWKAGLDARQMRDCRLTISIVKHGRLARGLDMFRGASKLVGAGQARDLEILADTVRAMRAALGADETRILAASPGELLGFLGSIQTGDERPIYPSGTLGVVADDVLSERVTFQGPGWKLHDGPLGERYGEIRAIRAYGPMSWVTIFDEFAMPCDYVIAQSFTPMANSAAVEKIQRQRSVMRATSDAREQAGEQLAALHEGVLSQRVSLGQHHMTVALIDPDATIVRDLMSEVEGIGANAGFRLVRDSLVRKAHYFAQFPGNMGTRSRVNVITNGNFADYASLHRTPLGKDRGEVPWETPVAVFPTSMGSSYRFSFHRRGDGRGEPPAGHTLILGETGSGKSLLASFLMTQARRTGARIFAFDYRQGLEMAIRAMRGSYSVVQSGLPTGLNPLQVETDGEGVEWLTDWLTRILAPEGGLTPMQTQAILQNVRRNADADGPLRQFHEFARLFASTDDEGGVQRLVEEWARDGRFGWVFGQSETDSFSLDGEVMGFDLTQILDAPSPRERTAVLSYIFRRIERQLRDRTRTIVLIDEAWKAIDDPYFATVIEGWLATLRKQNAVVVMLTQNAGQLARSRVGERVFSFFPTQILFPDGKSSAEDYAALRLNSAEIDIVTSRSLGRHFLLRDDENSVVLDGDASALGDLLHVLGGGTAGLSVAGPDFRTQPDFWRHIP</sequence>
<evidence type="ECO:0000259" key="4">
    <source>
        <dbReference type="SMART" id="SM00382"/>
    </source>
</evidence>
<dbReference type="PANTHER" id="PTHR30121">
    <property type="entry name" value="UNCHARACTERIZED PROTEIN YJGR-RELATED"/>
    <property type="match status" value="1"/>
</dbReference>
<reference evidence="5 6" key="1">
    <citation type="submission" date="2015-02" db="EMBL/GenBank/DDBJ databases">
        <title>Genome Sequence of Jannaschia aquimarina DSM28248, a member of the Roseobacter clade.</title>
        <authorList>
            <person name="Voget S."/>
            <person name="Daniel R."/>
        </authorList>
    </citation>
    <scope>NUCLEOTIDE SEQUENCE [LARGE SCALE GENOMIC DNA]</scope>
    <source>
        <strain evidence="5 6">GSW-M26</strain>
    </source>
</reference>
<dbReference type="Pfam" id="PF03135">
    <property type="entry name" value="CagE_TrbE_VirB"/>
    <property type="match status" value="1"/>
</dbReference>
<dbReference type="RefSeq" id="WP_043918503.1">
    <property type="nucleotide sequence ID" value="NZ_FZPF01000017.1"/>
</dbReference>
<dbReference type="PATRIC" id="fig|935700.4.peg.1732"/>
<dbReference type="SMART" id="SM00382">
    <property type="entry name" value="AAA"/>
    <property type="match status" value="1"/>
</dbReference>
<keyword evidence="3" id="KW-0067">ATP-binding</keyword>
<dbReference type="SUPFAM" id="SSF52540">
    <property type="entry name" value="P-loop containing nucleoside triphosphate hydrolases"/>
    <property type="match status" value="1"/>
</dbReference>
<comment type="similarity">
    <text evidence="1">Belongs to the TrbE/VirB4 family.</text>
</comment>
<dbReference type="Proteomes" id="UP000032232">
    <property type="component" value="Unassembled WGS sequence"/>
</dbReference>
<dbReference type="InterPro" id="IPR051162">
    <property type="entry name" value="T4SS_component"/>
</dbReference>
<evidence type="ECO:0000256" key="3">
    <source>
        <dbReference type="ARBA" id="ARBA00022840"/>
    </source>
</evidence>
<comment type="caution">
    <text evidence="5">The sequence shown here is derived from an EMBL/GenBank/DDBJ whole genome shotgun (WGS) entry which is preliminary data.</text>
</comment>
<name>A0A0D1ELC3_9RHOB</name>
<dbReference type="GO" id="GO:0005524">
    <property type="term" value="F:ATP binding"/>
    <property type="evidence" value="ECO:0007669"/>
    <property type="project" value="UniProtKB-KW"/>
</dbReference>
<accession>A0A0D1ELC3</accession>
<dbReference type="Gene3D" id="1.10.8.730">
    <property type="match status" value="1"/>
</dbReference>
<dbReference type="InterPro" id="IPR018145">
    <property type="entry name" value="CagE_TrbE_VirB_cntrl_dom"/>
</dbReference>
<dbReference type="EMBL" id="JYFE01000031">
    <property type="protein sequence ID" value="KIT16575.1"/>
    <property type="molecule type" value="Genomic_DNA"/>
</dbReference>
<dbReference type="STRING" id="935700.jaqu_16700"/>
<evidence type="ECO:0000256" key="1">
    <source>
        <dbReference type="ARBA" id="ARBA00006512"/>
    </source>
</evidence>
<evidence type="ECO:0000256" key="2">
    <source>
        <dbReference type="ARBA" id="ARBA00022741"/>
    </source>
</evidence>
<evidence type="ECO:0000313" key="5">
    <source>
        <dbReference type="EMBL" id="KIT16575.1"/>
    </source>
</evidence>
<organism evidence="5 6">
    <name type="scientific">Jannaschia aquimarina</name>
    <dbReference type="NCBI Taxonomy" id="935700"/>
    <lineage>
        <taxon>Bacteria</taxon>
        <taxon>Pseudomonadati</taxon>
        <taxon>Pseudomonadota</taxon>
        <taxon>Alphaproteobacteria</taxon>
        <taxon>Rhodobacterales</taxon>
        <taxon>Roseobacteraceae</taxon>
        <taxon>Jannaschia</taxon>
    </lineage>
</organism>
<feature type="domain" description="AAA+ ATPase" evidence="4">
    <location>
        <begin position="438"/>
        <end position="707"/>
    </location>
</feature>
<evidence type="ECO:0000313" key="6">
    <source>
        <dbReference type="Proteomes" id="UP000032232"/>
    </source>
</evidence>
<dbReference type="OrthoDB" id="9816422at2"/>
<protein>
    <submittedName>
        <fullName evidence="5">VirB4 protein</fullName>
    </submittedName>
</protein>
<dbReference type="InterPro" id="IPR003593">
    <property type="entry name" value="AAA+_ATPase"/>
</dbReference>
<dbReference type="Gene3D" id="3.40.50.300">
    <property type="entry name" value="P-loop containing nucleotide triphosphate hydrolases"/>
    <property type="match status" value="1"/>
</dbReference>
<keyword evidence="6" id="KW-1185">Reference proteome</keyword>
<keyword evidence="2" id="KW-0547">Nucleotide-binding</keyword>